<dbReference type="AlphaFoldDB" id="A0A6G0X6Y1"/>
<feature type="domain" description="PARP catalytic" evidence="10">
    <location>
        <begin position="621"/>
        <end position="839"/>
    </location>
</feature>
<evidence type="ECO:0000313" key="14">
    <source>
        <dbReference type="Proteomes" id="UP000481153"/>
    </source>
</evidence>
<dbReference type="SUPFAM" id="SSF47587">
    <property type="entry name" value="Domain of poly(ADP-ribose) polymerase"/>
    <property type="match status" value="1"/>
</dbReference>
<name>A0A6G0X6Y1_9STRA</name>
<evidence type="ECO:0000256" key="8">
    <source>
        <dbReference type="RuleBase" id="RU362114"/>
    </source>
</evidence>
<dbReference type="SMART" id="SM00773">
    <property type="entry name" value="WGR"/>
    <property type="match status" value="2"/>
</dbReference>
<evidence type="ECO:0000256" key="5">
    <source>
        <dbReference type="ARBA" id="ARBA00023027"/>
    </source>
</evidence>
<dbReference type="InterPro" id="IPR008893">
    <property type="entry name" value="WGR_domain"/>
</dbReference>
<keyword evidence="6" id="KW-0539">Nucleus</keyword>
<keyword evidence="4" id="KW-0548">Nucleotidyltransferase</keyword>
<feature type="compositionally biased region" description="Polar residues" evidence="9">
    <location>
        <begin position="30"/>
        <end position="39"/>
    </location>
</feature>
<dbReference type="EMBL" id="VJMJ01000093">
    <property type="protein sequence ID" value="KAF0735731.1"/>
    <property type="molecule type" value="Genomic_DNA"/>
</dbReference>
<keyword evidence="14" id="KW-1185">Reference proteome</keyword>
<evidence type="ECO:0000259" key="11">
    <source>
        <dbReference type="PROSITE" id="PS51060"/>
    </source>
</evidence>
<evidence type="ECO:0000259" key="12">
    <source>
        <dbReference type="PROSITE" id="PS51977"/>
    </source>
</evidence>
<feature type="domain" description="WGR" evidence="12">
    <location>
        <begin position="371"/>
        <end position="465"/>
    </location>
</feature>
<feature type="domain" description="PARP alpha-helical" evidence="11">
    <location>
        <begin position="491"/>
        <end position="610"/>
    </location>
</feature>
<dbReference type="InterPro" id="IPR004102">
    <property type="entry name" value="Poly(ADP-ribose)pol_reg_dom"/>
</dbReference>
<dbReference type="GO" id="GO:0003950">
    <property type="term" value="F:NAD+ poly-ADP-ribosyltransferase activity"/>
    <property type="evidence" value="ECO:0007669"/>
    <property type="project" value="UniProtKB-UniRule"/>
</dbReference>
<dbReference type="PROSITE" id="PS51977">
    <property type="entry name" value="WGR"/>
    <property type="match status" value="2"/>
</dbReference>
<dbReference type="InterPro" id="IPR012317">
    <property type="entry name" value="Poly(ADP-ribose)pol_cat_dom"/>
</dbReference>
<evidence type="ECO:0000259" key="10">
    <source>
        <dbReference type="PROSITE" id="PS51059"/>
    </source>
</evidence>
<dbReference type="GO" id="GO:0005730">
    <property type="term" value="C:nucleolus"/>
    <property type="evidence" value="ECO:0007669"/>
    <property type="project" value="TreeGrafter"/>
</dbReference>
<keyword evidence="3 8" id="KW-0808">Transferase</keyword>
<dbReference type="GO" id="GO:1990404">
    <property type="term" value="F:NAD+-protein mono-ADP-ribosyltransferase activity"/>
    <property type="evidence" value="ECO:0007669"/>
    <property type="project" value="TreeGrafter"/>
</dbReference>
<protein>
    <recommendedName>
        <fullName evidence="8">Poly [ADP-ribose] polymerase</fullName>
        <shortName evidence="8">PARP</shortName>
        <ecNumber evidence="8">2.4.2.-</ecNumber>
    </recommendedName>
</protein>
<evidence type="ECO:0000256" key="2">
    <source>
        <dbReference type="ARBA" id="ARBA00022676"/>
    </source>
</evidence>
<organism evidence="13 14">
    <name type="scientific">Aphanomyces euteiches</name>
    <dbReference type="NCBI Taxonomy" id="100861"/>
    <lineage>
        <taxon>Eukaryota</taxon>
        <taxon>Sar</taxon>
        <taxon>Stramenopiles</taxon>
        <taxon>Oomycota</taxon>
        <taxon>Saprolegniomycetes</taxon>
        <taxon>Saprolegniales</taxon>
        <taxon>Verrucalvaceae</taxon>
        <taxon>Aphanomyces</taxon>
    </lineage>
</organism>
<comment type="similarity">
    <text evidence="7">Belongs to the ARTD/PARP family.</text>
</comment>
<accession>A0A6G0X6Y1</accession>
<dbReference type="GO" id="GO:0006302">
    <property type="term" value="P:double-strand break repair"/>
    <property type="evidence" value="ECO:0007669"/>
    <property type="project" value="TreeGrafter"/>
</dbReference>
<gene>
    <name evidence="13" type="ORF">Ae201684_007739</name>
</gene>
<dbReference type="SUPFAM" id="SSF56399">
    <property type="entry name" value="ADP-ribosylation"/>
    <property type="match status" value="1"/>
</dbReference>
<reference evidence="13 14" key="1">
    <citation type="submission" date="2019-07" db="EMBL/GenBank/DDBJ databases">
        <title>Genomics analysis of Aphanomyces spp. identifies a new class of oomycete effector associated with host adaptation.</title>
        <authorList>
            <person name="Gaulin E."/>
        </authorList>
    </citation>
    <scope>NUCLEOTIDE SEQUENCE [LARGE SCALE GENOMIC DNA]</scope>
    <source>
        <strain evidence="13 14">ATCC 201684</strain>
    </source>
</reference>
<comment type="subcellular location">
    <subcellularLocation>
        <location evidence="1">Nucleus</location>
    </subcellularLocation>
</comment>
<sequence length="839" mass="92792">MKTPPTVSKRITRSSSKAAFAAPAGKQPKSPMSNRTLTKAVSKKRKTVQKKPATIIEKRVTRSASKTSKQSTSTGSVFGTTPSNFGSFPSTYGASSFGATTTTLAQPKNGFNATSSSVTSFAASSGSFGATSSGFGQILTPFGRPSWCNGCQLSQQSLLDGTAGNHRLLDLGYHFYIGHAPSHSVWGNYHVKLQQVVGFGMAKFFHMQIIQDGFGLWTIFTRWGLLTENGEFKIVSTPNVISAVKEFEKIFKEKTDNEWKERHNFVVKQGFYQISTLPEQPIRPYNPFISSAFGQPGFKPSFNPPATTAPAFGGFSFGQPTPTPATTGFAAQATGGFSFGRPAPTSTPMSANASGHRLDEVYAKSMFSSSTHSVYRDYDVMLNQVNITATTSNNKFYRIQLIQTSPSTWDVFTRWGRVGEDGKYKRWCPTSDLNSAINVFKQKFHDKTKNNWENRKKFQLKQGYYEIVELDLSAGVPAEKIHRQIGDDSVPSTLAPPTQKLIQMIFDKDMFKNELVRMNLDPKRMPLGTLSIKQIQKGVAILDDLQASLDGGNPRASTLQTLSAKFYQLIPHAYPRHVIPPVLNTPVQLEEKYQMLSTLHDIVVAQDVEKALGENEPVKQNSLDLKYAELNSQLDLVTPDNPLYKVIQAYIVNTNGQYASMSVLDIWEVRRSEEDKKFSKFASTPNHRLLWHGTNVAVVAAILKSGLRIMPSSGGRVGKGIYLANMLAKSRQYVRAAHFGGQNVGCLFLVEAALGKMNEIRRDDSSLTKPPKGFDSVLAKGTLHPNPEKDQLITLDNQQVRVNVGAPIQSGVSSSFTHDEYLVYQESQQRLRFIITFKL</sequence>
<dbReference type="Proteomes" id="UP000481153">
    <property type="component" value="Unassembled WGS sequence"/>
</dbReference>
<dbReference type="InterPro" id="IPR036930">
    <property type="entry name" value="WGR_dom_sf"/>
</dbReference>
<dbReference type="InterPro" id="IPR050800">
    <property type="entry name" value="ARTD/PARP"/>
</dbReference>
<dbReference type="Gene3D" id="2.20.140.10">
    <property type="entry name" value="WGR domain"/>
    <property type="match status" value="1"/>
</dbReference>
<dbReference type="GO" id="GO:0016779">
    <property type="term" value="F:nucleotidyltransferase activity"/>
    <property type="evidence" value="ECO:0007669"/>
    <property type="project" value="UniProtKB-KW"/>
</dbReference>
<dbReference type="PROSITE" id="PS51059">
    <property type="entry name" value="PARP_CATALYTIC"/>
    <property type="match status" value="1"/>
</dbReference>
<evidence type="ECO:0000313" key="13">
    <source>
        <dbReference type="EMBL" id="KAF0735731.1"/>
    </source>
</evidence>
<keyword evidence="2 8" id="KW-0328">Glycosyltransferase</keyword>
<dbReference type="InterPro" id="IPR036616">
    <property type="entry name" value="Poly(ADP-ribose)pol_reg_dom_sf"/>
</dbReference>
<dbReference type="FunFam" id="2.20.140.10:FF:000001">
    <property type="entry name" value="Poly [ADP-ribose] polymerase"/>
    <property type="match status" value="1"/>
</dbReference>
<dbReference type="CDD" id="cd01437">
    <property type="entry name" value="parp_like"/>
    <property type="match status" value="1"/>
</dbReference>
<evidence type="ECO:0000256" key="9">
    <source>
        <dbReference type="SAM" id="MobiDB-lite"/>
    </source>
</evidence>
<dbReference type="EC" id="2.4.2.-" evidence="8"/>
<dbReference type="PROSITE" id="PS51060">
    <property type="entry name" value="PARP_ALPHA_HD"/>
    <property type="match status" value="1"/>
</dbReference>
<feature type="region of interest" description="Disordered" evidence="9">
    <location>
        <begin position="1"/>
        <end position="52"/>
    </location>
</feature>
<dbReference type="Pfam" id="PF02877">
    <property type="entry name" value="PARP_reg"/>
    <property type="match status" value="1"/>
</dbReference>
<dbReference type="VEuPathDB" id="FungiDB:AeMF1_005696"/>
<dbReference type="CDD" id="cd07997">
    <property type="entry name" value="WGR_PARP"/>
    <property type="match status" value="1"/>
</dbReference>
<dbReference type="Gene3D" id="1.20.142.10">
    <property type="entry name" value="Poly(ADP-ribose) polymerase, regulatory domain"/>
    <property type="match status" value="1"/>
</dbReference>
<evidence type="ECO:0000256" key="1">
    <source>
        <dbReference type="ARBA" id="ARBA00004123"/>
    </source>
</evidence>
<evidence type="ECO:0000256" key="7">
    <source>
        <dbReference type="ARBA" id="ARBA00024347"/>
    </source>
</evidence>
<dbReference type="PANTHER" id="PTHR10459">
    <property type="entry name" value="DNA LIGASE"/>
    <property type="match status" value="1"/>
</dbReference>
<dbReference type="GO" id="GO:0070212">
    <property type="term" value="P:protein poly-ADP-ribosylation"/>
    <property type="evidence" value="ECO:0007669"/>
    <property type="project" value="TreeGrafter"/>
</dbReference>
<keyword evidence="5 8" id="KW-0520">NAD</keyword>
<dbReference type="Pfam" id="PF00644">
    <property type="entry name" value="PARP"/>
    <property type="match status" value="1"/>
</dbReference>
<evidence type="ECO:0000256" key="6">
    <source>
        <dbReference type="ARBA" id="ARBA00023242"/>
    </source>
</evidence>
<dbReference type="Gene3D" id="3.90.228.10">
    <property type="match status" value="1"/>
</dbReference>
<feature type="domain" description="WGR" evidence="12">
    <location>
        <begin position="182"/>
        <end position="272"/>
    </location>
</feature>
<dbReference type="PANTHER" id="PTHR10459:SF66">
    <property type="entry name" value="PROTEIN MONO-ADP-RIBOSYLTRANSFERASE PARP3"/>
    <property type="match status" value="1"/>
</dbReference>
<evidence type="ECO:0000256" key="3">
    <source>
        <dbReference type="ARBA" id="ARBA00022679"/>
    </source>
</evidence>
<comment type="caution">
    <text evidence="13">The sequence shown here is derived from an EMBL/GenBank/DDBJ whole genome shotgun (WGS) entry which is preliminary data.</text>
</comment>
<dbReference type="Pfam" id="PF05406">
    <property type="entry name" value="WGR"/>
    <property type="match status" value="2"/>
</dbReference>
<dbReference type="SUPFAM" id="SSF142921">
    <property type="entry name" value="WGR domain-like"/>
    <property type="match status" value="2"/>
</dbReference>
<evidence type="ECO:0000256" key="4">
    <source>
        <dbReference type="ARBA" id="ARBA00022695"/>
    </source>
</evidence>
<proteinExistence type="inferred from homology"/>